<feature type="domain" description="CobQ/CobB/MinD/ParA nucleotide binding" evidence="1">
    <location>
        <begin position="5"/>
        <end position="167"/>
    </location>
</feature>
<dbReference type="NCBIfam" id="NF041546">
    <property type="entry name" value="ParA_partition"/>
    <property type="match status" value="1"/>
</dbReference>
<dbReference type="CDD" id="cd02042">
    <property type="entry name" value="ParAB_family"/>
    <property type="match status" value="1"/>
</dbReference>
<dbReference type="InterPro" id="IPR050678">
    <property type="entry name" value="DNA_Partitioning_ATPase"/>
</dbReference>
<gene>
    <name evidence="2" type="ORF">H6G95_29935</name>
</gene>
<dbReference type="InterPro" id="IPR027417">
    <property type="entry name" value="P-loop_NTPase"/>
</dbReference>
<protein>
    <submittedName>
        <fullName evidence="2">AAA family ATPase</fullName>
    </submittedName>
</protein>
<dbReference type="RefSeq" id="WP_190900325.1">
    <property type="nucleotide sequence ID" value="NZ_JACJTE010000057.1"/>
</dbReference>
<proteinExistence type="predicted"/>
<accession>A0ABR8F3K8</accession>
<evidence type="ECO:0000313" key="3">
    <source>
        <dbReference type="Proteomes" id="UP000604661"/>
    </source>
</evidence>
<dbReference type="Proteomes" id="UP000604661">
    <property type="component" value="Unassembled WGS sequence"/>
</dbReference>
<dbReference type="Gene3D" id="3.40.50.300">
    <property type="entry name" value="P-loop containing nucleotide triphosphate hydrolases"/>
    <property type="match status" value="1"/>
</dbReference>
<dbReference type="PANTHER" id="PTHR13696:SF96">
    <property type="entry name" value="COBQ_COBB_MIND_PARA NUCLEOTIDE BINDING DOMAIN-CONTAINING PROTEIN"/>
    <property type="match status" value="1"/>
</dbReference>
<dbReference type="EMBL" id="JACJTE010000057">
    <property type="protein sequence ID" value="MBD2564732.1"/>
    <property type="molecule type" value="Genomic_DNA"/>
</dbReference>
<evidence type="ECO:0000259" key="1">
    <source>
        <dbReference type="Pfam" id="PF01656"/>
    </source>
</evidence>
<organism evidence="2 3">
    <name type="scientific">Nostoc linckia FACHB-391</name>
    <dbReference type="NCBI Taxonomy" id="2692906"/>
    <lineage>
        <taxon>Bacteria</taxon>
        <taxon>Bacillati</taxon>
        <taxon>Cyanobacteriota</taxon>
        <taxon>Cyanophyceae</taxon>
        <taxon>Nostocales</taxon>
        <taxon>Nostocaceae</taxon>
        <taxon>Nostoc</taxon>
    </lineage>
</organism>
<dbReference type="SUPFAM" id="SSF52540">
    <property type="entry name" value="P-loop containing nucleoside triphosphate hydrolases"/>
    <property type="match status" value="1"/>
</dbReference>
<dbReference type="InterPro" id="IPR048089">
    <property type="entry name" value="McdA"/>
</dbReference>
<sequence length="213" mass="22511">MPTVIAVLNQKGGSGKTTIATNLAHALKRDGYTVLLIDSDPQGSARDWNEASGGNIIPVVGLDRETLAKDLQAISQGYDWIVIDGAPQIAKLSAAAVKAADLVLIPVQPSPYDIWACADLVDIIAARREVTNGKPKAAFVISRAIKNTKLSGEINQALSDYGLPVLKAGTTQRVVYPTTAAEGLTVFSNPSTDAAREINTLKKEVLEVLKHGA</sequence>
<evidence type="ECO:0000313" key="2">
    <source>
        <dbReference type="EMBL" id="MBD2564732.1"/>
    </source>
</evidence>
<comment type="caution">
    <text evidence="2">The sequence shown here is derived from an EMBL/GenBank/DDBJ whole genome shotgun (WGS) entry which is preliminary data.</text>
</comment>
<name>A0ABR8F3K8_NOSLI</name>
<reference evidence="2 3" key="1">
    <citation type="journal article" date="2020" name="ISME J.">
        <title>Comparative genomics reveals insights into cyanobacterial evolution and habitat adaptation.</title>
        <authorList>
            <person name="Chen M.Y."/>
            <person name="Teng W.K."/>
            <person name="Zhao L."/>
            <person name="Hu C.X."/>
            <person name="Zhou Y.K."/>
            <person name="Han B.P."/>
            <person name="Song L.R."/>
            <person name="Shu W.S."/>
        </authorList>
    </citation>
    <scope>NUCLEOTIDE SEQUENCE [LARGE SCALE GENOMIC DNA]</scope>
    <source>
        <strain evidence="2 3">FACHB-391</strain>
    </source>
</reference>
<dbReference type="PANTHER" id="PTHR13696">
    <property type="entry name" value="P-LOOP CONTAINING NUCLEOSIDE TRIPHOSPHATE HYDROLASE"/>
    <property type="match status" value="1"/>
</dbReference>
<dbReference type="PIRSF" id="PIRSF009320">
    <property type="entry name" value="Nuc_binding_HP_1000"/>
    <property type="match status" value="1"/>
</dbReference>
<dbReference type="Pfam" id="PF01656">
    <property type="entry name" value="CbiA"/>
    <property type="match status" value="1"/>
</dbReference>
<keyword evidence="3" id="KW-1185">Reference proteome</keyword>
<dbReference type="InterPro" id="IPR002586">
    <property type="entry name" value="CobQ/CobB/MinD/ParA_Nub-bd_dom"/>
</dbReference>